<protein>
    <recommendedName>
        <fullName evidence="3">26S proteasome complex subunit SEM1</fullName>
    </recommendedName>
</protein>
<name>A0A1E5RV61_HANUV</name>
<dbReference type="Proteomes" id="UP000095358">
    <property type="component" value="Unassembled WGS sequence"/>
</dbReference>
<gene>
    <name evidence="1" type="ORF">AWRI3580_g1501</name>
</gene>
<organism evidence="1 2">
    <name type="scientific">Hanseniaspora uvarum</name>
    <name type="common">Yeast</name>
    <name type="synonym">Kloeckera apiculata</name>
    <dbReference type="NCBI Taxonomy" id="29833"/>
    <lineage>
        <taxon>Eukaryota</taxon>
        <taxon>Fungi</taxon>
        <taxon>Dikarya</taxon>
        <taxon>Ascomycota</taxon>
        <taxon>Saccharomycotina</taxon>
        <taxon>Saccharomycetes</taxon>
        <taxon>Saccharomycodales</taxon>
        <taxon>Saccharomycodaceae</taxon>
        <taxon>Hanseniaspora</taxon>
    </lineage>
</organism>
<comment type="caution">
    <text evidence="1">The sequence shown here is derived from an EMBL/GenBank/DDBJ whole genome shotgun (WGS) entry which is preliminary data.</text>
</comment>
<evidence type="ECO:0008006" key="3">
    <source>
        <dbReference type="Google" id="ProtNLM"/>
    </source>
</evidence>
<dbReference type="VEuPathDB" id="FungiDB:AWRI3580_g1501"/>
<evidence type="ECO:0000313" key="2">
    <source>
        <dbReference type="Proteomes" id="UP000095358"/>
    </source>
</evidence>
<dbReference type="AlphaFoldDB" id="A0A1E5RV61"/>
<accession>A0A1E5RV61</accession>
<sequence>MSTNYRNNNLYDFKEDFPVDNTSNDPKLDKKVENILKADTNASKPYFTSENNNKLWLQEDWDDLEADEQFVNNLKQELSKHK</sequence>
<reference evidence="2" key="1">
    <citation type="journal article" date="2016" name="Genome Announc.">
        <title>Genome sequences of three species of Hanseniaspora isolated from spontaneous wine fermentations.</title>
        <authorList>
            <person name="Sternes P.R."/>
            <person name="Lee D."/>
            <person name="Kutyna D.R."/>
            <person name="Borneman A.R."/>
        </authorList>
    </citation>
    <scope>NUCLEOTIDE SEQUENCE [LARGE SCALE GENOMIC DNA]</scope>
    <source>
        <strain evidence="2">AWRI3580</strain>
    </source>
</reference>
<keyword evidence="2" id="KW-1185">Reference proteome</keyword>
<evidence type="ECO:0000313" key="1">
    <source>
        <dbReference type="EMBL" id="OEJ90668.1"/>
    </source>
</evidence>
<dbReference type="EMBL" id="LPNN01000003">
    <property type="protein sequence ID" value="OEJ90668.1"/>
    <property type="molecule type" value="Genomic_DNA"/>
</dbReference>
<proteinExistence type="predicted"/>
<dbReference type="OrthoDB" id="3969686at2759"/>